<evidence type="ECO:0000313" key="3">
    <source>
        <dbReference type="Proteomes" id="UP000789901"/>
    </source>
</evidence>
<feature type="non-terminal residue" evidence="2">
    <location>
        <position position="1"/>
    </location>
</feature>
<gene>
    <name evidence="2" type="ORF">GMARGA_LOCUS44224</name>
</gene>
<feature type="non-terminal residue" evidence="2">
    <location>
        <position position="50"/>
    </location>
</feature>
<sequence>FHETLGKAGKTIQRQQRIQRKDSKNDSSIISSSSGKIIMATIEKLIEKLT</sequence>
<dbReference type="Proteomes" id="UP000789901">
    <property type="component" value="Unassembled WGS sequence"/>
</dbReference>
<keyword evidence="3" id="KW-1185">Reference proteome</keyword>
<evidence type="ECO:0000313" key="2">
    <source>
        <dbReference type="EMBL" id="CAG8855403.1"/>
    </source>
</evidence>
<reference evidence="2 3" key="1">
    <citation type="submission" date="2021-06" db="EMBL/GenBank/DDBJ databases">
        <authorList>
            <person name="Kallberg Y."/>
            <person name="Tangrot J."/>
            <person name="Rosling A."/>
        </authorList>
    </citation>
    <scope>NUCLEOTIDE SEQUENCE [LARGE SCALE GENOMIC DNA]</scope>
    <source>
        <strain evidence="2 3">120-4 pot B 10/14</strain>
    </source>
</reference>
<dbReference type="EMBL" id="CAJVQB010149017">
    <property type="protein sequence ID" value="CAG8855403.1"/>
    <property type="molecule type" value="Genomic_DNA"/>
</dbReference>
<evidence type="ECO:0000256" key="1">
    <source>
        <dbReference type="SAM" id="MobiDB-lite"/>
    </source>
</evidence>
<protein>
    <submittedName>
        <fullName evidence="2">4327_t:CDS:1</fullName>
    </submittedName>
</protein>
<organism evidence="2 3">
    <name type="scientific">Gigaspora margarita</name>
    <dbReference type="NCBI Taxonomy" id="4874"/>
    <lineage>
        <taxon>Eukaryota</taxon>
        <taxon>Fungi</taxon>
        <taxon>Fungi incertae sedis</taxon>
        <taxon>Mucoromycota</taxon>
        <taxon>Glomeromycotina</taxon>
        <taxon>Glomeromycetes</taxon>
        <taxon>Diversisporales</taxon>
        <taxon>Gigasporaceae</taxon>
        <taxon>Gigaspora</taxon>
    </lineage>
</organism>
<feature type="region of interest" description="Disordered" evidence="1">
    <location>
        <begin position="1"/>
        <end position="30"/>
    </location>
</feature>
<proteinExistence type="predicted"/>
<accession>A0ABN7XM14</accession>
<comment type="caution">
    <text evidence="2">The sequence shown here is derived from an EMBL/GenBank/DDBJ whole genome shotgun (WGS) entry which is preliminary data.</text>
</comment>
<name>A0ABN7XM14_GIGMA</name>